<proteinExistence type="predicted"/>
<organism evidence="4 5">
    <name type="scientific">Apiospora saccharicola</name>
    <dbReference type="NCBI Taxonomy" id="335842"/>
    <lineage>
        <taxon>Eukaryota</taxon>
        <taxon>Fungi</taxon>
        <taxon>Dikarya</taxon>
        <taxon>Ascomycota</taxon>
        <taxon>Pezizomycotina</taxon>
        <taxon>Sordariomycetes</taxon>
        <taxon>Xylariomycetidae</taxon>
        <taxon>Amphisphaeriales</taxon>
        <taxon>Apiosporaceae</taxon>
        <taxon>Apiospora</taxon>
    </lineage>
</organism>
<feature type="domain" description="Nephrocystin 3-like N-terminal" evidence="3">
    <location>
        <begin position="72"/>
        <end position="245"/>
    </location>
</feature>
<name>A0ABR1TIF4_9PEZI</name>
<feature type="region of interest" description="Disordered" evidence="2">
    <location>
        <begin position="257"/>
        <end position="358"/>
    </location>
</feature>
<sequence length="773" mass="87876">MGELNTYKASISMALEVDTNFEVGELRKELKKVEDPIITDKNLQIMVMRCLKPQAISPLDMHLENRRLREAGTCDWLFRSQIWEDWLQGGSADCCRFLFIHGIAGSGKTNLASAIIDQIIKTSAAKLRVEEQPRGRVGFSYYYCSHAHNVDETRSLLRWIVYDLSRQLDNYLPEALAHVGNGDDMSEETLLNCFFSISIKFQDRIYIVVDVIDEIQKPRERFLKTLTTIGSSREYSHISIIMTGRMEPDIGRAISASEKERQSLSQQASVRHEIDVREAARQSPLQNKRKSPENSSEPGKRICMGHNQANRAYDQSPTRRPSYSRDSGSDTKGLDNSDHTPRHSATDTAWMKPPADDSLPTFAASKRWSCSTLDMDNGHSREAIRLFVRKKLGEVQSVHNWDRAFTKEVEGKLTQNAGGMFRLASCQIDVLQQQNRFNLYNEKVIRDAVETMPDTVFDVYKKIVARYFAQTKESNEILELQIAWLGLGHWGKDRPAGAARIPTRFEEWCLKTTEKSLTTSRSIICFPIWVQIMQPGNVYQKDGNPADENTSILVSLMLLDWPELAKKFLGSLTLRDRNAMWQDEFALAPKLKDLPTASDLVFRPQMTILKPWGDQAGSDKTATFDDGATTNLLLDCLLEAGADPCPPGYRFTPLQLVISHLDERWVHTMIHGLQHRNRNINTIGDPDGAHPFTNSAGDDGVERGWWYVEHPLDICQEVIPEWGGDPSREDEVEQTRTRIRLMLRQYDAFRGHEKQSRGSRGAGIVVNTIIIDE</sequence>
<feature type="compositionally biased region" description="Polar residues" evidence="2">
    <location>
        <begin position="307"/>
        <end position="326"/>
    </location>
</feature>
<dbReference type="SUPFAM" id="SSF52540">
    <property type="entry name" value="P-loop containing nucleoside triphosphate hydrolases"/>
    <property type="match status" value="1"/>
</dbReference>
<evidence type="ECO:0000256" key="2">
    <source>
        <dbReference type="SAM" id="MobiDB-lite"/>
    </source>
</evidence>
<dbReference type="Pfam" id="PF24883">
    <property type="entry name" value="NPHP3_N"/>
    <property type="match status" value="1"/>
</dbReference>
<dbReference type="InterPro" id="IPR027417">
    <property type="entry name" value="P-loop_NTPase"/>
</dbReference>
<dbReference type="Proteomes" id="UP001446871">
    <property type="component" value="Unassembled WGS sequence"/>
</dbReference>
<gene>
    <name evidence="4" type="ORF">PG996_014489</name>
</gene>
<dbReference type="InterPro" id="IPR056884">
    <property type="entry name" value="NPHP3-like_N"/>
</dbReference>
<evidence type="ECO:0000313" key="4">
    <source>
        <dbReference type="EMBL" id="KAK8046425.1"/>
    </source>
</evidence>
<accession>A0ABR1TIF4</accession>
<evidence type="ECO:0000313" key="5">
    <source>
        <dbReference type="Proteomes" id="UP001446871"/>
    </source>
</evidence>
<protein>
    <recommendedName>
        <fullName evidence="3">Nephrocystin 3-like N-terminal domain-containing protein</fullName>
    </recommendedName>
</protein>
<dbReference type="PANTHER" id="PTHR10039">
    <property type="entry name" value="AMELOGENIN"/>
    <property type="match status" value="1"/>
</dbReference>
<evidence type="ECO:0000259" key="3">
    <source>
        <dbReference type="Pfam" id="PF24883"/>
    </source>
</evidence>
<keyword evidence="1" id="KW-0677">Repeat</keyword>
<dbReference type="PANTHER" id="PTHR10039:SF16">
    <property type="entry name" value="GPI INOSITOL-DEACYLASE"/>
    <property type="match status" value="1"/>
</dbReference>
<keyword evidence="5" id="KW-1185">Reference proteome</keyword>
<dbReference type="EMBL" id="JAQQWM010000009">
    <property type="protein sequence ID" value="KAK8046425.1"/>
    <property type="molecule type" value="Genomic_DNA"/>
</dbReference>
<comment type="caution">
    <text evidence="4">The sequence shown here is derived from an EMBL/GenBank/DDBJ whole genome shotgun (WGS) entry which is preliminary data.</text>
</comment>
<dbReference type="Gene3D" id="3.40.50.300">
    <property type="entry name" value="P-loop containing nucleotide triphosphate hydrolases"/>
    <property type="match status" value="1"/>
</dbReference>
<evidence type="ECO:0000256" key="1">
    <source>
        <dbReference type="ARBA" id="ARBA00022737"/>
    </source>
</evidence>
<reference evidence="4 5" key="1">
    <citation type="submission" date="2023-01" db="EMBL/GenBank/DDBJ databases">
        <title>Analysis of 21 Apiospora genomes using comparative genomics revels a genus with tremendous synthesis potential of carbohydrate active enzymes and secondary metabolites.</title>
        <authorList>
            <person name="Sorensen T."/>
        </authorList>
    </citation>
    <scope>NUCLEOTIDE SEQUENCE [LARGE SCALE GENOMIC DNA]</scope>
    <source>
        <strain evidence="4 5">CBS 83171</strain>
    </source>
</reference>
<feature type="compositionally biased region" description="Basic and acidic residues" evidence="2">
    <location>
        <begin position="270"/>
        <end position="280"/>
    </location>
</feature>
<feature type="compositionally biased region" description="Basic and acidic residues" evidence="2">
    <location>
        <begin position="327"/>
        <end position="345"/>
    </location>
</feature>